<dbReference type="Gene3D" id="3.40.630.30">
    <property type="match status" value="1"/>
</dbReference>
<reference evidence="2 3" key="1">
    <citation type="submission" date="2019-06" db="EMBL/GenBank/DDBJ databases">
        <title>Sequencing the genomes of 1000 actinobacteria strains.</title>
        <authorList>
            <person name="Klenk H.-P."/>
        </authorList>
    </citation>
    <scope>NUCLEOTIDE SEQUENCE [LARGE SCALE GENOMIC DNA]</scope>
    <source>
        <strain evidence="2 3">DSM 46699</strain>
    </source>
</reference>
<dbReference type="AlphaFoldDB" id="A0A561U712"/>
<keyword evidence="2" id="KW-0808">Transferase</keyword>
<dbReference type="GO" id="GO:0016747">
    <property type="term" value="F:acyltransferase activity, transferring groups other than amino-acyl groups"/>
    <property type="evidence" value="ECO:0007669"/>
    <property type="project" value="InterPro"/>
</dbReference>
<dbReference type="CDD" id="cd04301">
    <property type="entry name" value="NAT_SF"/>
    <property type="match status" value="1"/>
</dbReference>
<dbReference type="SUPFAM" id="SSF55729">
    <property type="entry name" value="Acyl-CoA N-acyltransferases (Nat)"/>
    <property type="match status" value="1"/>
</dbReference>
<evidence type="ECO:0000313" key="2">
    <source>
        <dbReference type="EMBL" id="TWF95159.1"/>
    </source>
</evidence>
<organism evidence="2 3">
    <name type="scientific">Saccharopolyspora dendranthemae</name>
    <dbReference type="NCBI Taxonomy" id="1181886"/>
    <lineage>
        <taxon>Bacteria</taxon>
        <taxon>Bacillati</taxon>
        <taxon>Actinomycetota</taxon>
        <taxon>Actinomycetes</taxon>
        <taxon>Pseudonocardiales</taxon>
        <taxon>Pseudonocardiaceae</taxon>
        <taxon>Saccharopolyspora</taxon>
    </lineage>
</organism>
<proteinExistence type="predicted"/>
<dbReference type="RefSeq" id="WP_425474119.1">
    <property type="nucleotide sequence ID" value="NZ_VIWX01000002.1"/>
</dbReference>
<name>A0A561U712_9PSEU</name>
<dbReference type="InterPro" id="IPR016181">
    <property type="entry name" value="Acyl_CoA_acyltransferase"/>
</dbReference>
<evidence type="ECO:0000259" key="1">
    <source>
        <dbReference type="PROSITE" id="PS51186"/>
    </source>
</evidence>
<dbReference type="EMBL" id="VIWX01000002">
    <property type="protein sequence ID" value="TWF95159.1"/>
    <property type="molecule type" value="Genomic_DNA"/>
</dbReference>
<dbReference type="InterPro" id="IPR000182">
    <property type="entry name" value="GNAT_dom"/>
</dbReference>
<protein>
    <submittedName>
        <fullName evidence="2">Aminoglycoside 2'-N-acetyltransferase I</fullName>
    </submittedName>
</protein>
<feature type="domain" description="N-acetyltransferase" evidence="1">
    <location>
        <begin position="10"/>
        <end position="163"/>
    </location>
</feature>
<comment type="caution">
    <text evidence="2">The sequence shown here is derived from an EMBL/GenBank/DDBJ whole genome shotgun (WGS) entry which is preliminary data.</text>
</comment>
<sequence length="182" mass="20384">MCRMTEIRTAHTADLDEVSLGAARRLLWDVFPEDDAMTEADWEHCLGGMHVLAWDDDELIGHAALVMRRLLVGERALRTGYVEGVAVHRDRRRRGIGAALMAEVERMIRAAYDLGALGASEEGRPFYESRGWKPWPAPTRQLTTAGIQPTPDEDGWIYYYPVGASLDTTAPITCDLRPGESW</sequence>
<dbReference type="Pfam" id="PF13527">
    <property type="entry name" value="Acetyltransf_9"/>
    <property type="match status" value="1"/>
</dbReference>
<evidence type="ECO:0000313" key="3">
    <source>
        <dbReference type="Proteomes" id="UP000316184"/>
    </source>
</evidence>
<keyword evidence="3" id="KW-1185">Reference proteome</keyword>
<dbReference type="PROSITE" id="PS51186">
    <property type="entry name" value="GNAT"/>
    <property type="match status" value="1"/>
</dbReference>
<accession>A0A561U712</accession>
<dbReference type="Proteomes" id="UP000316184">
    <property type="component" value="Unassembled WGS sequence"/>
</dbReference>
<gene>
    <name evidence="2" type="ORF">FHU35_12153</name>
</gene>